<dbReference type="InterPro" id="IPR017972">
    <property type="entry name" value="Cyt_P450_CS"/>
</dbReference>
<gene>
    <name evidence="9" type="ORF">FGADI_8329</name>
</gene>
<organism evidence="9 10">
    <name type="scientific">Fusarium gaditjirri</name>
    <dbReference type="NCBI Taxonomy" id="282569"/>
    <lineage>
        <taxon>Eukaryota</taxon>
        <taxon>Fungi</taxon>
        <taxon>Dikarya</taxon>
        <taxon>Ascomycota</taxon>
        <taxon>Pezizomycotina</taxon>
        <taxon>Sordariomycetes</taxon>
        <taxon>Hypocreomycetidae</taxon>
        <taxon>Hypocreales</taxon>
        <taxon>Nectriaceae</taxon>
        <taxon>Fusarium</taxon>
        <taxon>Fusarium nisikadoi species complex</taxon>
    </lineage>
</organism>
<evidence type="ECO:0000313" key="9">
    <source>
        <dbReference type="EMBL" id="KAF4950241.1"/>
    </source>
</evidence>
<keyword evidence="5 6" id="KW-0408">Iron</keyword>
<sequence length="526" mass="59807">MKFTNCVIASIVEVALAHRFMNVPPSDWLRILVFLIATQYLASLLLYACVWPFYFSPLRKIPGPKNGAFFLGQTLNQVKALPSELQTQWMKENPESPFIRYLPLFNSEVLMVNNTKAHKAVLQAKCYLFVKPSYWRRIVGEIAGIGILFTEGQEHRRQRKLLLPPFAFANIKRLLPFFEQKAREASAIISKSLDEGQDIIDVSSLLSKTTLDIVGLAALGYELNTLTSSSPLAVNYEKIFEFATPMQILISFINQFFPIRPFLPFKVNRNYVNANGEVRRILREHIGKRKDEYRRGEIRGEKASRDLLTLMIEESGDVWPEDEMLGYLLNFMSAGHETTAGTMVWALYALILHPQVQERLRNEIITGIKSPSPSQAELDSQGYLNNFMREVLRFYPPAPTFPREAGEDLEIEGIVIPKGTAIVVAPAAPHFNPTIWGDTADKFDPDRWDDLPEAARDPYAFQAFSTGPRICIGKSFALLEFKAVMTELIRNFKFENTGPVEPRRSGPSLRPLNGMRLKIMRVTEEI</sequence>
<dbReference type="AlphaFoldDB" id="A0A8H4T2T1"/>
<dbReference type="GO" id="GO:0005506">
    <property type="term" value="F:iron ion binding"/>
    <property type="evidence" value="ECO:0007669"/>
    <property type="project" value="InterPro"/>
</dbReference>
<dbReference type="GO" id="GO:0020037">
    <property type="term" value="F:heme binding"/>
    <property type="evidence" value="ECO:0007669"/>
    <property type="project" value="InterPro"/>
</dbReference>
<dbReference type="Pfam" id="PF00067">
    <property type="entry name" value="p450"/>
    <property type="match status" value="1"/>
</dbReference>
<evidence type="ECO:0000256" key="2">
    <source>
        <dbReference type="ARBA" id="ARBA00010617"/>
    </source>
</evidence>
<name>A0A8H4T2T1_9HYPO</name>
<dbReference type="SUPFAM" id="SSF48264">
    <property type="entry name" value="Cytochrome P450"/>
    <property type="match status" value="1"/>
</dbReference>
<evidence type="ECO:0000256" key="3">
    <source>
        <dbReference type="ARBA" id="ARBA00022617"/>
    </source>
</evidence>
<evidence type="ECO:0000256" key="4">
    <source>
        <dbReference type="ARBA" id="ARBA00022723"/>
    </source>
</evidence>
<keyword evidence="3 6" id="KW-0349">Heme</keyword>
<keyword evidence="10" id="KW-1185">Reference proteome</keyword>
<evidence type="ECO:0000256" key="7">
    <source>
        <dbReference type="RuleBase" id="RU000461"/>
    </source>
</evidence>
<comment type="similarity">
    <text evidence="2 7">Belongs to the cytochrome P450 family.</text>
</comment>
<reference evidence="9" key="2">
    <citation type="submission" date="2020-05" db="EMBL/GenBank/DDBJ databases">
        <authorList>
            <person name="Kim H.-S."/>
            <person name="Proctor R.H."/>
            <person name="Brown D.W."/>
        </authorList>
    </citation>
    <scope>NUCLEOTIDE SEQUENCE</scope>
    <source>
        <strain evidence="9">NRRL 45417</strain>
    </source>
</reference>
<dbReference type="PRINTS" id="PR00463">
    <property type="entry name" value="EP450I"/>
</dbReference>
<accession>A0A8H4T2T1</accession>
<dbReference type="PRINTS" id="PR00385">
    <property type="entry name" value="P450"/>
</dbReference>
<dbReference type="InterPro" id="IPR036396">
    <property type="entry name" value="Cyt_P450_sf"/>
</dbReference>
<keyword evidence="4 6" id="KW-0479">Metal-binding</keyword>
<evidence type="ECO:0000256" key="1">
    <source>
        <dbReference type="ARBA" id="ARBA00001971"/>
    </source>
</evidence>
<dbReference type="InterPro" id="IPR002401">
    <property type="entry name" value="Cyt_P450_E_grp-I"/>
</dbReference>
<evidence type="ECO:0008006" key="11">
    <source>
        <dbReference type="Google" id="ProtNLM"/>
    </source>
</evidence>
<dbReference type="EMBL" id="JABFAI010000217">
    <property type="protein sequence ID" value="KAF4950241.1"/>
    <property type="molecule type" value="Genomic_DNA"/>
</dbReference>
<protein>
    <recommendedName>
        <fullName evidence="11">Cytochrome P450</fullName>
    </recommendedName>
</protein>
<evidence type="ECO:0000313" key="10">
    <source>
        <dbReference type="Proteomes" id="UP000604273"/>
    </source>
</evidence>
<keyword evidence="8" id="KW-1133">Transmembrane helix</keyword>
<comment type="cofactor">
    <cofactor evidence="1 6">
        <name>heme</name>
        <dbReference type="ChEBI" id="CHEBI:30413"/>
    </cofactor>
</comment>
<dbReference type="PANTHER" id="PTHR24305">
    <property type="entry name" value="CYTOCHROME P450"/>
    <property type="match status" value="1"/>
</dbReference>
<keyword evidence="7" id="KW-0503">Monooxygenase</keyword>
<feature type="binding site" description="axial binding residue" evidence="6">
    <location>
        <position position="471"/>
    </location>
    <ligand>
        <name>heme</name>
        <dbReference type="ChEBI" id="CHEBI:30413"/>
    </ligand>
    <ligandPart>
        <name>Fe</name>
        <dbReference type="ChEBI" id="CHEBI:18248"/>
    </ligandPart>
</feature>
<keyword evidence="8" id="KW-0472">Membrane</keyword>
<dbReference type="OrthoDB" id="1470350at2759"/>
<dbReference type="Gene3D" id="1.10.630.10">
    <property type="entry name" value="Cytochrome P450"/>
    <property type="match status" value="1"/>
</dbReference>
<feature type="transmembrane region" description="Helical" evidence="8">
    <location>
        <begin position="28"/>
        <end position="55"/>
    </location>
</feature>
<keyword evidence="7" id="KW-0560">Oxidoreductase</keyword>
<dbReference type="InterPro" id="IPR001128">
    <property type="entry name" value="Cyt_P450"/>
</dbReference>
<evidence type="ECO:0000256" key="6">
    <source>
        <dbReference type="PIRSR" id="PIRSR602401-1"/>
    </source>
</evidence>
<dbReference type="Proteomes" id="UP000604273">
    <property type="component" value="Unassembled WGS sequence"/>
</dbReference>
<evidence type="ECO:0000256" key="8">
    <source>
        <dbReference type="SAM" id="Phobius"/>
    </source>
</evidence>
<dbReference type="PANTHER" id="PTHR24305:SF166">
    <property type="entry name" value="CYTOCHROME P450 12A4, MITOCHONDRIAL-RELATED"/>
    <property type="match status" value="1"/>
</dbReference>
<dbReference type="GO" id="GO:0016705">
    <property type="term" value="F:oxidoreductase activity, acting on paired donors, with incorporation or reduction of molecular oxygen"/>
    <property type="evidence" value="ECO:0007669"/>
    <property type="project" value="InterPro"/>
</dbReference>
<dbReference type="GO" id="GO:0004497">
    <property type="term" value="F:monooxygenase activity"/>
    <property type="evidence" value="ECO:0007669"/>
    <property type="project" value="UniProtKB-KW"/>
</dbReference>
<reference evidence="9" key="1">
    <citation type="journal article" date="2020" name="BMC Genomics">
        <title>Correction to: Identification and distribution of gene clusters required for synthesis of sphingolipid metabolism inhibitors in diverse species of the filamentous fungus Fusarium.</title>
        <authorList>
            <person name="Kim H.S."/>
            <person name="Lohmar J.M."/>
            <person name="Busman M."/>
            <person name="Brown D.W."/>
            <person name="Naumann T.A."/>
            <person name="Divon H.H."/>
            <person name="Lysoe E."/>
            <person name="Uhlig S."/>
            <person name="Proctor R.H."/>
        </authorList>
    </citation>
    <scope>NUCLEOTIDE SEQUENCE</scope>
    <source>
        <strain evidence="9">NRRL 45417</strain>
    </source>
</reference>
<comment type="caution">
    <text evidence="9">The sequence shown here is derived from an EMBL/GenBank/DDBJ whole genome shotgun (WGS) entry which is preliminary data.</text>
</comment>
<dbReference type="PROSITE" id="PS00086">
    <property type="entry name" value="CYTOCHROME_P450"/>
    <property type="match status" value="1"/>
</dbReference>
<proteinExistence type="inferred from homology"/>
<dbReference type="InterPro" id="IPR050121">
    <property type="entry name" value="Cytochrome_P450_monoxygenase"/>
</dbReference>
<evidence type="ECO:0000256" key="5">
    <source>
        <dbReference type="ARBA" id="ARBA00023004"/>
    </source>
</evidence>
<keyword evidence="8" id="KW-0812">Transmembrane</keyword>